<evidence type="ECO:0000313" key="3">
    <source>
        <dbReference type="Proteomes" id="UP000235145"/>
    </source>
</evidence>
<dbReference type="PANTHER" id="PTHR47718:SF12">
    <property type="entry name" value="PROTEIN FAR1-RELATED SEQUENCE"/>
    <property type="match status" value="1"/>
</dbReference>
<evidence type="ECO:0000259" key="1">
    <source>
        <dbReference type="Pfam" id="PF03101"/>
    </source>
</evidence>
<dbReference type="InterPro" id="IPR004330">
    <property type="entry name" value="FAR1_DNA_bnd_dom"/>
</dbReference>
<feature type="domain" description="FAR1" evidence="1">
    <location>
        <begin position="35"/>
        <end position="117"/>
    </location>
</feature>
<protein>
    <recommendedName>
        <fullName evidence="1">FAR1 domain-containing protein</fullName>
    </recommendedName>
</protein>
<proteinExistence type="predicted"/>
<reference evidence="2 3" key="1">
    <citation type="journal article" date="2017" name="Nat. Commun.">
        <title>Genome assembly with in vitro proximity ligation data and whole-genome triplication in lettuce.</title>
        <authorList>
            <person name="Reyes-Chin-Wo S."/>
            <person name="Wang Z."/>
            <person name="Yang X."/>
            <person name="Kozik A."/>
            <person name="Arikit S."/>
            <person name="Song C."/>
            <person name="Xia L."/>
            <person name="Froenicke L."/>
            <person name="Lavelle D.O."/>
            <person name="Truco M.J."/>
            <person name="Xia R."/>
            <person name="Zhu S."/>
            <person name="Xu C."/>
            <person name="Xu H."/>
            <person name="Xu X."/>
            <person name="Cox K."/>
            <person name="Korf I."/>
            <person name="Meyers B.C."/>
            <person name="Michelmore R.W."/>
        </authorList>
    </citation>
    <scope>NUCLEOTIDE SEQUENCE [LARGE SCALE GENOMIC DNA]</scope>
    <source>
        <strain evidence="3">cv. Salinas</strain>
        <tissue evidence="2">Seedlings</tissue>
    </source>
</reference>
<dbReference type="Pfam" id="PF03101">
    <property type="entry name" value="FAR1"/>
    <property type="match status" value="1"/>
</dbReference>
<name>A0A9R1XMT7_LACSA</name>
<sequence>MMSKSCPLHDIRPDVPEEFKLTNSMRFKEVDEGFNFYKRHAEKTAFDVRMNILRKKGDIIKHRYVVCNKMSKPKMNSIERIIIYRVTNCKAKIIVKRVKRTYEYRFDKFQENHNHDLEDEFHLKNKKFIVRASTMKMGATKAYKLKLTLKGGFQHIRLQKFKGDMGSIIGFKDAQLIVNKMNERRNNYLNYSFYYKYDENKVLNVMFWNDEKEKAYYSEFGVFMSFDATFCTNNTKDVDSYKWLLEQILKAHSNKQPVLVLMDQDPALKQAIDSIVHVAYHEENAKKDIFEYKEAWVPAYFSDFPMCGWMKTTSKS</sequence>
<dbReference type="PANTHER" id="PTHR47718">
    <property type="entry name" value="OS01G0519700 PROTEIN"/>
    <property type="match status" value="1"/>
</dbReference>
<organism evidence="2 3">
    <name type="scientific">Lactuca sativa</name>
    <name type="common">Garden lettuce</name>
    <dbReference type="NCBI Taxonomy" id="4236"/>
    <lineage>
        <taxon>Eukaryota</taxon>
        <taxon>Viridiplantae</taxon>
        <taxon>Streptophyta</taxon>
        <taxon>Embryophyta</taxon>
        <taxon>Tracheophyta</taxon>
        <taxon>Spermatophyta</taxon>
        <taxon>Magnoliopsida</taxon>
        <taxon>eudicotyledons</taxon>
        <taxon>Gunneridae</taxon>
        <taxon>Pentapetalae</taxon>
        <taxon>asterids</taxon>
        <taxon>campanulids</taxon>
        <taxon>Asterales</taxon>
        <taxon>Asteraceae</taxon>
        <taxon>Cichorioideae</taxon>
        <taxon>Cichorieae</taxon>
        <taxon>Lactucinae</taxon>
        <taxon>Lactuca</taxon>
    </lineage>
</organism>
<comment type="caution">
    <text evidence="2">The sequence shown here is derived from an EMBL/GenBank/DDBJ whole genome shotgun (WGS) entry which is preliminary data.</text>
</comment>
<dbReference type="EMBL" id="NBSK02000003">
    <property type="protein sequence ID" value="KAJ0218694.1"/>
    <property type="molecule type" value="Genomic_DNA"/>
</dbReference>
<dbReference type="Proteomes" id="UP000235145">
    <property type="component" value="Unassembled WGS sequence"/>
</dbReference>
<dbReference type="AlphaFoldDB" id="A0A9R1XMT7"/>
<gene>
    <name evidence="2" type="ORF">LSAT_V11C300151760</name>
</gene>
<accession>A0A9R1XMT7</accession>
<evidence type="ECO:0000313" key="2">
    <source>
        <dbReference type="EMBL" id="KAJ0218694.1"/>
    </source>
</evidence>
<keyword evidence="3" id="KW-1185">Reference proteome</keyword>